<dbReference type="EMBL" id="QMIF01000002">
    <property type="protein sequence ID" value="TVM36054.1"/>
    <property type="molecule type" value="Genomic_DNA"/>
</dbReference>
<feature type="transmembrane region" description="Helical" evidence="9">
    <location>
        <begin position="56"/>
        <end position="77"/>
    </location>
</feature>
<keyword evidence="3" id="KW-1003">Cell membrane</keyword>
<evidence type="ECO:0000313" key="10">
    <source>
        <dbReference type="EMBL" id="QJT09828.1"/>
    </source>
</evidence>
<evidence type="ECO:0000313" key="12">
    <source>
        <dbReference type="Proteomes" id="UP000434052"/>
    </source>
</evidence>
<evidence type="ECO:0000256" key="4">
    <source>
        <dbReference type="ARBA" id="ARBA00022692"/>
    </source>
</evidence>
<proteinExistence type="inferred from homology"/>
<evidence type="ECO:0000313" key="13">
    <source>
        <dbReference type="Proteomes" id="UP000503251"/>
    </source>
</evidence>
<feature type="transmembrane region" description="Helical" evidence="9">
    <location>
        <begin position="137"/>
        <end position="157"/>
    </location>
</feature>
<dbReference type="PANTHER" id="PTHR11795">
    <property type="entry name" value="BRANCHED-CHAIN AMINO ACID TRANSPORT SYSTEM PERMEASE PROTEIN LIVH"/>
    <property type="match status" value="1"/>
</dbReference>
<feature type="transmembrane region" description="Helical" evidence="9">
    <location>
        <begin position="6"/>
        <end position="26"/>
    </location>
</feature>
<dbReference type="GO" id="GO:0006865">
    <property type="term" value="P:amino acid transport"/>
    <property type="evidence" value="ECO:0007669"/>
    <property type="project" value="UniProtKB-KW"/>
</dbReference>
<evidence type="ECO:0000256" key="8">
    <source>
        <dbReference type="ARBA" id="ARBA00037998"/>
    </source>
</evidence>
<feature type="transmembrane region" description="Helical" evidence="9">
    <location>
        <begin position="188"/>
        <end position="209"/>
    </location>
</feature>
<evidence type="ECO:0000313" key="11">
    <source>
        <dbReference type="EMBL" id="TVM36054.1"/>
    </source>
</evidence>
<dbReference type="CDD" id="cd06582">
    <property type="entry name" value="TM_PBP1_LivH_like"/>
    <property type="match status" value="1"/>
</dbReference>
<comment type="subcellular location">
    <subcellularLocation>
        <location evidence="1">Cell membrane</location>
        <topology evidence="1">Multi-pass membrane protein</topology>
    </subcellularLocation>
</comment>
<evidence type="ECO:0000256" key="3">
    <source>
        <dbReference type="ARBA" id="ARBA00022475"/>
    </source>
</evidence>
<feature type="transmembrane region" description="Helical" evidence="9">
    <location>
        <begin position="262"/>
        <end position="280"/>
    </location>
</feature>
<gene>
    <name evidence="11" type="ORF">DQK91_05265</name>
    <name evidence="10" type="ORF">E8L03_13170</name>
</gene>
<protein>
    <submittedName>
        <fullName evidence="11">Branched-chain amino acid ABC transporter permease</fullName>
    </submittedName>
</protein>
<dbReference type="PANTHER" id="PTHR11795:SF442">
    <property type="entry name" value="ABC TRANSPORTER ATP-BINDING PROTEIN"/>
    <property type="match status" value="1"/>
</dbReference>
<dbReference type="GO" id="GO:0022857">
    <property type="term" value="F:transmembrane transporter activity"/>
    <property type="evidence" value="ECO:0007669"/>
    <property type="project" value="InterPro"/>
</dbReference>
<organism evidence="11 12">
    <name type="scientific">Oceanidesulfovibrio marinus</name>
    <dbReference type="NCBI Taxonomy" id="370038"/>
    <lineage>
        <taxon>Bacteria</taxon>
        <taxon>Pseudomonadati</taxon>
        <taxon>Thermodesulfobacteriota</taxon>
        <taxon>Desulfovibrionia</taxon>
        <taxon>Desulfovibrionales</taxon>
        <taxon>Desulfovibrionaceae</taxon>
        <taxon>Oceanidesulfovibrio</taxon>
    </lineage>
</organism>
<dbReference type="Proteomes" id="UP000434052">
    <property type="component" value="Unassembled WGS sequence"/>
</dbReference>
<evidence type="ECO:0000256" key="9">
    <source>
        <dbReference type="SAM" id="Phobius"/>
    </source>
</evidence>
<evidence type="ECO:0000256" key="6">
    <source>
        <dbReference type="ARBA" id="ARBA00022989"/>
    </source>
</evidence>
<sequence>MLILSLILNGVVLGLVYTAVALGFSLVLGVSGVINFSHGIIFTFGAYFFWAMYQSIGYLPAMVLAPIFVAGIGYLVERVIIRRVYGQDPLFGLLITLGFAIAMEELIRMIFGPAAHNVDPPSFASGLLIIGDFVYSYYRLFIAGVAILMIGGTWILTEKSNFGAVVKAGMFNSEMVGALGHNLYKLRLYVMVLGSAAAGLAGILAAPIWSVKSGMGNAILMPSFLIVLMGGLGSIPGTLIGGLLVGLSISLGTLVVPRYVDIIPYLLMGVIVYFWPRGLMGQQNIIE</sequence>
<dbReference type="InterPro" id="IPR052157">
    <property type="entry name" value="BCAA_transport_permease"/>
</dbReference>
<keyword evidence="7 9" id="KW-0472">Membrane</keyword>
<evidence type="ECO:0000256" key="7">
    <source>
        <dbReference type="ARBA" id="ARBA00023136"/>
    </source>
</evidence>
<dbReference type="EMBL" id="CP039543">
    <property type="protein sequence ID" value="QJT09828.1"/>
    <property type="molecule type" value="Genomic_DNA"/>
</dbReference>
<dbReference type="RefSeq" id="WP_144234386.1">
    <property type="nucleotide sequence ID" value="NZ_CP039543.1"/>
</dbReference>
<dbReference type="InterPro" id="IPR001851">
    <property type="entry name" value="ABC_transp_permease"/>
</dbReference>
<comment type="similarity">
    <text evidence="8">Belongs to the binding-protein-dependent transport system permease family. LivHM subfamily.</text>
</comment>
<keyword evidence="13" id="KW-1185">Reference proteome</keyword>
<dbReference type="Pfam" id="PF02653">
    <property type="entry name" value="BPD_transp_2"/>
    <property type="match status" value="1"/>
</dbReference>
<dbReference type="AlphaFoldDB" id="A0A6P1ZLT2"/>
<reference evidence="11 12" key="1">
    <citation type="submission" date="2018-06" db="EMBL/GenBank/DDBJ databases">
        <title>Complete genome of Desulfovibrio marinus P48SEP.</title>
        <authorList>
            <person name="Crispim J.S."/>
            <person name="Vidigal P.M.P."/>
            <person name="Silva L.C.F."/>
            <person name="Araujo L.C."/>
            <person name="Laguardia C.N."/>
            <person name="Dias R.S."/>
            <person name="Sousa M.P."/>
            <person name="Paula S.O."/>
            <person name="Silva C."/>
        </authorList>
    </citation>
    <scope>NUCLEOTIDE SEQUENCE [LARGE SCALE GENOMIC DNA]</scope>
    <source>
        <strain evidence="11 12">P48SEP</strain>
    </source>
</reference>
<evidence type="ECO:0000256" key="1">
    <source>
        <dbReference type="ARBA" id="ARBA00004651"/>
    </source>
</evidence>
<name>A0A6P1ZLT2_9BACT</name>
<keyword evidence="2" id="KW-0813">Transport</keyword>
<evidence type="ECO:0000256" key="2">
    <source>
        <dbReference type="ARBA" id="ARBA00022448"/>
    </source>
</evidence>
<dbReference type="GO" id="GO:0005886">
    <property type="term" value="C:plasma membrane"/>
    <property type="evidence" value="ECO:0007669"/>
    <property type="project" value="UniProtKB-SubCell"/>
</dbReference>
<dbReference type="Proteomes" id="UP000503251">
    <property type="component" value="Chromosome"/>
</dbReference>
<keyword evidence="5" id="KW-0029">Amino-acid transport</keyword>
<keyword evidence="6 9" id="KW-1133">Transmembrane helix</keyword>
<accession>A0A6P1ZLT2</accession>
<evidence type="ECO:0000256" key="5">
    <source>
        <dbReference type="ARBA" id="ARBA00022970"/>
    </source>
</evidence>
<reference evidence="10 13" key="2">
    <citation type="submission" date="2019-04" db="EMBL/GenBank/DDBJ databases">
        <title>Isolation and culture of sulfate reducing bacteria from the cold seep of the South China Sea.</title>
        <authorList>
            <person name="Sun C."/>
            <person name="Liu R."/>
        </authorList>
    </citation>
    <scope>NUCLEOTIDE SEQUENCE [LARGE SCALE GENOMIC DNA]</scope>
    <source>
        <strain evidence="10 13">CS1</strain>
    </source>
</reference>
<keyword evidence="4 9" id="KW-0812">Transmembrane</keyword>
<dbReference type="OrthoDB" id="9807115at2"/>
<feature type="transmembrane region" description="Helical" evidence="9">
    <location>
        <begin position="89"/>
        <end position="111"/>
    </location>
</feature>